<feature type="compositionally biased region" description="Low complexity" evidence="1">
    <location>
        <begin position="347"/>
        <end position="357"/>
    </location>
</feature>
<protein>
    <submittedName>
        <fullName evidence="2">Uncharacterized protein</fullName>
    </submittedName>
</protein>
<feature type="compositionally biased region" description="Pro residues" evidence="1">
    <location>
        <begin position="299"/>
        <end position="308"/>
    </location>
</feature>
<gene>
    <name evidence="2" type="ORF">E3P86_00997</name>
</gene>
<feature type="compositionally biased region" description="Basic and acidic residues" evidence="1">
    <location>
        <begin position="322"/>
        <end position="343"/>
    </location>
</feature>
<accession>A0A4T0J9W0</accession>
<feature type="region of interest" description="Disordered" evidence="1">
    <location>
        <begin position="274"/>
        <end position="380"/>
    </location>
</feature>
<sequence length="380" mass="41591">MIVGGVELDDKLVYTLAGLGVAIGLYASTQLQPQQHADTHTPTQQNSQKNKKVGAGKNKKKSKNTTPASSGSHESGLKQQQQQQPAKKNAQQSAQQPAQQPAKQPTQSKASKKKAKAAQQQQQQSEQPQQPQKPPTHTTNKLTTGEFNDVDSGEWTTINSKKKATTPTTEKTGFIEASAVPQEASSTSPPLDQDAWDRAPVVSAQSALNPDSQIYQDGDWTWSEKGGVSNPTNTFNTPLAESTLLQTHNAMDMLDDSLQPDQTHARVMRIAKDVKHTPSADDGWTMAGSKKVGVRDEPVVPPPQPQPPSQEEQTKKQRQNAKKKEAKAAVKSLNEKERQDSLRQHRQQQGQVQGQGVMKTSSKNPWEVLARRGDSDLIWD</sequence>
<feature type="region of interest" description="Disordered" evidence="1">
    <location>
        <begin position="33"/>
        <end position="237"/>
    </location>
</feature>
<dbReference type="EMBL" id="SPOI01000027">
    <property type="protein sequence ID" value="TIB39720.1"/>
    <property type="molecule type" value="Genomic_DNA"/>
</dbReference>
<feature type="compositionally biased region" description="Basic residues" evidence="1">
    <location>
        <begin position="49"/>
        <end position="63"/>
    </location>
</feature>
<dbReference type="AlphaFoldDB" id="A0A4T0J9W0"/>
<feature type="compositionally biased region" description="Polar residues" evidence="1">
    <location>
        <begin position="33"/>
        <end position="48"/>
    </location>
</feature>
<evidence type="ECO:0000313" key="2">
    <source>
        <dbReference type="EMBL" id="TIB39720.1"/>
    </source>
</evidence>
<proteinExistence type="predicted"/>
<dbReference type="Proteomes" id="UP000310689">
    <property type="component" value="Unassembled WGS sequence"/>
</dbReference>
<comment type="caution">
    <text evidence="2">The sequence shown here is derived from an EMBL/GenBank/DDBJ whole genome shotgun (WGS) entry which is preliminary data.</text>
</comment>
<feature type="compositionally biased region" description="Low complexity" evidence="1">
    <location>
        <begin position="117"/>
        <end position="130"/>
    </location>
</feature>
<reference evidence="2 3" key="1">
    <citation type="submission" date="2019-03" db="EMBL/GenBank/DDBJ databases">
        <title>Sequencing 23 genomes of Wallemia ichthyophaga.</title>
        <authorList>
            <person name="Gostincar C."/>
        </authorList>
    </citation>
    <scope>NUCLEOTIDE SEQUENCE [LARGE SCALE GENOMIC DNA]</scope>
    <source>
        <strain evidence="2 3">EXF-6200</strain>
    </source>
</reference>
<feature type="compositionally biased region" description="Polar residues" evidence="1">
    <location>
        <begin position="203"/>
        <end position="215"/>
    </location>
</feature>
<organism evidence="2 3">
    <name type="scientific">Wallemia ichthyophaga</name>
    <dbReference type="NCBI Taxonomy" id="245174"/>
    <lineage>
        <taxon>Eukaryota</taxon>
        <taxon>Fungi</taxon>
        <taxon>Dikarya</taxon>
        <taxon>Basidiomycota</taxon>
        <taxon>Wallemiomycotina</taxon>
        <taxon>Wallemiomycetes</taxon>
        <taxon>Wallemiales</taxon>
        <taxon>Wallemiaceae</taxon>
        <taxon>Wallemia</taxon>
    </lineage>
</organism>
<feature type="compositionally biased region" description="Polar residues" evidence="1">
    <location>
        <begin position="136"/>
        <end position="146"/>
    </location>
</feature>
<feature type="compositionally biased region" description="Low complexity" evidence="1">
    <location>
        <begin position="78"/>
        <end position="109"/>
    </location>
</feature>
<evidence type="ECO:0000256" key="1">
    <source>
        <dbReference type="SAM" id="MobiDB-lite"/>
    </source>
</evidence>
<evidence type="ECO:0000313" key="3">
    <source>
        <dbReference type="Proteomes" id="UP000310689"/>
    </source>
</evidence>
<name>A0A4T0J9W0_WALIC</name>
<feature type="compositionally biased region" description="Basic and acidic residues" evidence="1">
    <location>
        <begin position="369"/>
        <end position="380"/>
    </location>
</feature>